<evidence type="ECO:0000313" key="1">
    <source>
        <dbReference type="EMBL" id="KAJ6235658.1"/>
    </source>
</evidence>
<dbReference type="EMBL" id="JAOAOG010000256">
    <property type="protein sequence ID" value="KAJ6235658.1"/>
    <property type="molecule type" value="Genomic_DNA"/>
</dbReference>
<dbReference type="InterPro" id="IPR016031">
    <property type="entry name" value="Trp_RNA-bd_attenuator-like_dom"/>
</dbReference>
<dbReference type="PANTHER" id="PTHR43657">
    <property type="entry name" value="TRYPTOPHAN RNA-BINDING ATTENUATOR PROTEIN-LIKE PROTEIN"/>
    <property type="match status" value="1"/>
</dbReference>
<organism evidence="1 2">
    <name type="scientific">Anaeramoeba flamelloides</name>
    <dbReference type="NCBI Taxonomy" id="1746091"/>
    <lineage>
        <taxon>Eukaryota</taxon>
        <taxon>Metamonada</taxon>
        <taxon>Anaeramoebidae</taxon>
        <taxon>Anaeramoeba</taxon>
    </lineage>
</organism>
<proteinExistence type="predicted"/>
<dbReference type="InterPro" id="IPR002838">
    <property type="entry name" value="AIM24"/>
</dbReference>
<accession>A0ABQ8XSS7</accession>
<dbReference type="PANTHER" id="PTHR43657:SF1">
    <property type="entry name" value="ALTERED INHERITANCE OF MITOCHONDRIA PROTEIN 24, MITOCHONDRIAL"/>
    <property type="match status" value="1"/>
</dbReference>
<reference evidence="1" key="1">
    <citation type="submission" date="2022-08" db="EMBL/GenBank/DDBJ databases">
        <title>Novel sulfate-reducing endosymbionts in the free-living metamonad Anaeramoeba.</title>
        <authorList>
            <person name="Jerlstrom-Hultqvist J."/>
            <person name="Cepicka I."/>
            <person name="Gallot-Lavallee L."/>
            <person name="Salas-Leiva D."/>
            <person name="Curtis B.A."/>
            <person name="Zahonova K."/>
            <person name="Pipaliya S."/>
            <person name="Dacks J."/>
            <person name="Roger A.J."/>
        </authorList>
    </citation>
    <scope>NUCLEOTIDE SEQUENCE</scope>
    <source>
        <strain evidence="1">Schooner1</strain>
    </source>
</reference>
<dbReference type="Proteomes" id="UP001150062">
    <property type="component" value="Unassembled WGS sequence"/>
</dbReference>
<dbReference type="SUPFAM" id="SSF51219">
    <property type="entry name" value="TRAP-like"/>
    <property type="match status" value="1"/>
</dbReference>
<sequence length="268" mass="31147">MLTTIFQSIPFKIQRNRVLTHALKRSLHYTIKGCESQTLILGVEPKEKLQFKPGSFMSHSSDLSLFETKLRKGLLNSFFRYITGSTFWYQTYKNRTNKTTELMLRKSTPGQIAPLTFNNTLRWNIFHGKHLCSTYGVKHHTNFRAYLQKFLFNYGCRPFVFEAKSTNEIAFLTTFGSATRFELQNGERIIVSPRNLVAFEDTVNVSYEFVSGFKNNLFGFKKSLYPMLIGPGEVILQSLSERLFKVKTTNDQMILIDDYEKSKNRSNF</sequence>
<dbReference type="InterPro" id="IPR036983">
    <property type="entry name" value="AIM24_sf"/>
</dbReference>
<evidence type="ECO:0000313" key="2">
    <source>
        <dbReference type="Proteomes" id="UP001150062"/>
    </source>
</evidence>
<dbReference type="Pfam" id="PF01987">
    <property type="entry name" value="AIM24"/>
    <property type="match status" value="1"/>
</dbReference>
<protein>
    <submittedName>
        <fullName evidence="1">Tryptophan RNA-binding attenuator protein-like protein</fullName>
    </submittedName>
</protein>
<gene>
    <name evidence="1" type="ORF">M0813_28491</name>
</gene>
<name>A0ABQ8XSS7_9EUKA</name>
<dbReference type="Gene3D" id="3.60.160.10">
    <property type="entry name" value="Mitochondrial biogenesis AIM24"/>
    <property type="match status" value="1"/>
</dbReference>
<keyword evidence="2" id="KW-1185">Reference proteome</keyword>
<comment type="caution">
    <text evidence="1">The sequence shown here is derived from an EMBL/GenBank/DDBJ whole genome shotgun (WGS) entry which is preliminary data.</text>
</comment>